<dbReference type="InterPro" id="IPR050765">
    <property type="entry name" value="Riboflavin_Biosynth_HTPR"/>
</dbReference>
<comment type="caution">
    <text evidence="2">The sequence shown here is derived from an EMBL/GenBank/DDBJ whole genome shotgun (WGS) entry which is preliminary data.</text>
</comment>
<dbReference type="Pfam" id="PF01872">
    <property type="entry name" value="RibD_C"/>
    <property type="match status" value="1"/>
</dbReference>
<dbReference type="RefSeq" id="WP_252439463.1">
    <property type="nucleotide sequence ID" value="NZ_JAGSOV010000035.1"/>
</dbReference>
<reference evidence="2" key="1">
    <citation type="submission" date="2021-04" db="EMBL/GenBank/DDBJ databases">
        <title>Pseudonocardia sp. nov., isolated from sandy soil of mangrove forest.</title>
        <authorList>
            <person name="Zan Z."/>
            <person name="Huang R."/>
            <person name="Liu W."/>
        </authorList>
    </citation>
    <scope>NUCLEOTIDE SEQUENCE</scope>
    <source>
        <strain evidence="2">S2-4</strain>
    </source>
</reference>
<protein>
    <submittedName>
        <fullName evidence="2">Dihydrofolate reductase family protein</fullName>
    </submittedName>
</protein>
<evidence type="ECO:0000313" key="2">
    <source>
        <dbReference type="EMBL" id="MCO1656597.1"/>
    </source>
</evidence>
<sequence length="188" mass="19794">MGRVIVVEFVTLDGVVEDPDGSWGAPGGGWALRHGPEAVIGDKFDLGPLLGRGALLFGRSTWELFSRRWPGRDGGFADAMNGAAKLVASRTLTDVGAWSGSSLVDGDVLDALPPLAAERDVVVVGSTSLVHALAARDLVDEYRLLVFPTVLGTGERLFPDGAPGAELALTSVRRRGPAVLMVHERVRG</sequence>
<dbReference type="Gene3D" id="3.40.430.10">
    <property type="entry name" value="Dihydrofolate Reductase, subunit A"/>
    <property type="match status" value="1"/>
</dbReference>
<dbReference type="SUPFAM" id="SSF53597">
    <property type="entry name" value="Dihydrofolate reductase-like"/>
    <property type="match status" value="1"/>
</dbReference>
<dbReference type="InterPro" id="IPR024072">
    <property type="entry name" value="DHFR-like_dom_sf"/>
</dbReference>
<organism evidence="2 3">
    <name type="scientific">Pseudonocardia humida</name>
    <dbReference type="NCBI Taxonomy" id="2800819"/>
    <lineage>
        <taxon>Bacteria</taxon>
        <taxon>Bacillati</taxon>
        <taxon>Actinomycetota</taxon>
        <taxon>Actinomycetes</taxon>
        <taxon>Pseudonocardiales</taxon>
        <taxon>Pseudonocardiaceae</taxon>
        <taxon>Pseudonocardia</taxon>
    </lineage>
</organism>
<accession>A0ABT1A0R7</accession>
<dbReference type="EMBL" id="JAGSOV010000035">
    <property type="protein sequence ID" value="MCO1656597.1"/>
    <property type="molecule type" value="Genomic_DNA"/>
</dbReference>
<name>A0ABT1A0R7_9PSEU</name>
<dbReference type="PANTHER" id="PTHR38011">
    <property type="entry name" value="DIHYDROFOLATE REDUCTASE FAMILY PROTEIN (AFU_ORTHOLOGUE AFUA_8G06820)"/>
    <property type="match status" value="1"/>
</dbReference>
<dbReference type="InterPro" id="IPR002734">
    <property type="entry name" value="RibDG_C"/>
</dbReference>
<keyword evidence="3" id="KW-1185">Reference proteome</keyword>
<proteinExistence type="predicted"/>
<evidence type="ECO:0000313" key="3">
    <source>
        <dbReference type="Proteomes" id="UP001165283"/>
    </source>
</evidence>
<dbReference type="Proteomes" id="UP001165283">
    <property type="component" value="Unassembled WGS sequence"/>
</dbReference>
<feature type="domain" description="Bacterial bifunctional deaminase-reductase C-terminal" evidence="1">
    <location>
        <begin position="4"/>
        <end position="180"/>
    </location>
</feature>
<dbReference type="PANTHER" id="PTHR38011:SF11">
    <property type="entry name" value="2,5-DIAMINO-6-RIBOSYLAMINO-4(3H)-PYRIMIDINONE 5'-PHOSPHATE REDUCTASE"/>
    <property type="match status" value="1"/>
</dbReference>
<evidence type="ECO:0000259" key="1">
    <source>
        <dbReference type="Pfam" id="PF01872"/>
    </source>
</evidence>
<gene>
    <name evidence="2" type="ORF">KDL28_16185</name>
</gene>